<organism evidence="1 2">
    <name type="scientific">Senna tora</name>
    <dbReference type="NCBI Taxonomy" id="362788"/>
    <lineage>
        <taxon>Eukaryota</taxon>
        <taxon>Viridiplantae</taxon>
        <taxon>Streptophyta</taxon>
        <taxon>Embryophyta</taxon>
        <taxon>Tracheophyta</taxon>
        <taxon>Spermatophyta</taxon>
        <taxon>Magnoliopsida</taxon>
        <taxon>eudicotyledons</taxon>
        <taxon>Gunneridae</taxon>
        <taxon>Pentapetalae</taxon>
        <taxon>rosids</taxon>
        <taxon>fabids</taxon>
        <taxon>Fabales</taxon>
        <taxon>Fabaceae</taxon>
        <taxon>Caesalpinioideae</taxon>
        <taxon>Cassia clade</taxon>
        <taxon>Senna</taxon>
    </lineage>
</organism>
<dbReference type="Proteomes" id="UP000634136">
    <property type="component" value="Unassembled WGS sequence"/>
</dbReference>
<keyword evidence="2" id="KW-1185">Reference proteome</keyword>
<gene>
    <name evidence="1" type="ORF">G2W53_013728</name>
</gene>
<dbReference type="AlphaFoldDB" id="A0A834WPN8"/>
<evidence type="ECO:0000313" key="2">
    <source>
        <dbReference type="Proteomes" id="UP000634136"/>
    </source>
</evidence>
<dbReference type="InterPro" id="IPR004158">
    <property type="entry name" value="DUF247_pln"/>
</dbReference>
<dbReference type="EMBL" id="JAAIUW010000005">
    <property type="protein sequence ID" value="KAF7831395.1"/>
    <property type="molecule type" value="Genomic_DNA"/>
</dbReference>
<dbReference type="PANTHER" id="PTHR31170:SF23">
    <property type="match status" value="1"/>
</dbReference>
<dbReference type="PANTHER" id="PTHR31170">
    <property type="entry name" value="BNAC04G53230D PROTEIN"/>
    <property type="match status" value="1"/>
</dbReference>
<name>A0A834WPN8_9FABA</name>
<dbReference type="OrthoDB" id="672127at2759"/>
<evidence type="ECO:0000313" key="1">
    <source>
        <dbReference type="EMBL" id="KAF7831395.1"/>
    </source>
</evidence>
<sequence length="164" mass="18611">MDYNLKRLKPEFKLGGNVLSHSASELREKGVKLKASGRECLLELKFSGRHLEIPQILLHHKTETIFRNMIALEQCHYPSEPYITDYALLMDCLINTSKDVDVLVHKDIIINMLGDSSDMVKLFNGLCKDIGHINFNSDYLEICSMGVAGKWKGAFEPSMVRLVL</sequence>
<comment type="caution">
    <text evidence="1">The sequence shown here is derived from an EMBL/GenBank/DDBJ whole genome shotgun (WGS) entry which is preliminary data.</text>
</comment>
<dbReference type="Pfam" id="PF03140">
    <property type="entry name" value="DUF247"/>
    <property type="match status" value="1"/>
</dbReference>
<protein>
    <submittedName>
        <fullName evidence="1">UPF0481 protein</fullName>
    </submittedName>
</protein>
<reference evidence="1" key="1">
    <citation type="submission" date="2020-09" db="EMBL/GenBank/DDBJ databases">
        <title>Genome-Enabled Discovery of Anthraquinone Biosynthesis in Senna tora.</title>
        <authorList>
            <person name="Kang S.-H."/>
            <person name="Pandey R.P."/>
            <person name="Lee C.-M."/>
            <person name="Sim J.-S."/>
            <person name="Jeong J.-T."/>
            <person name="Choi B.-S."/>
            <person name="Jung M."/>
            <person name="Ginzburg D."/>
            <person name="Zhao K."/>
            <person name="Won S.Y."/>
            <person name="Oh T.-J."/>
            <person name="Yu Y."/>
            <person name="Kim N.-H."/>
            <person name="Lee O.R."/>
            <person name="Lee T.-H."/>
            <person name="Bashyal P."/>
            <person name="Kim T.-S."/>
            <person name="Lee W.-H."/>
            <person name="Kawkins C."/>
            <person name="Kim C.-K."/>
            <person name="Kim J.S."/>
            <person name="Ahn B.O."/>
            <person name="Rhee S.Y."/>
            <person name="Sohng J.K."/>
        </authorList>
    </citation>
    <scope>NUCLEOTIDE SEQUENCE</scope>
    <source>
        <tissue evidence="1">Leaf</tissue>
    </source>
</reference>
<proteinExistence type="predicted"/>
<accession>A0A834WPN8</accession>